<keyword evidence="2" id="KW-0732">Signal</keyword>
<dbReference type="PANTHER" id="PTHR30469">
    <property type="entry name" value="MULTIDRUG RESISTANCE PROTEIN MDTA"/>
    <property type="match status" value="1"/>
</dbReference>
<proteinExistence type="inferred from homology"/>
<dbReference type="SUPFAM" id="SSF111369">
    <property type="entry name" value="HlyD-like secretion proteins"/>
    <property type="match status" value="1"/>
</dbReference>
<gene>
    <name evidence="5" type="ORF">EXU30_15360</name>
</gene>
<dbReference type="AlphaFoldDB" id="A0A411PK36"/>
<evidence type="ECO:0000259" key="4">
    <source>
        <dbReference type="Pfam" id="PF25989"/>
    </source>
</evidence>
<evidence type="ECO:0000256" key="1">
    <source>
        <dbReference type="ARBA" id="ARBA00009477"/>
    </source>
</evidence>
<dbReference type="Pfam" id="PF25917">
    <property type="entry name" value="BSH_RND"/>
    <property type="match status" value="1"/>
</dbReference>
<feature type="domain" description="YknX-like C-terminal permuted SH3-like" evidence="4">
    <location>
        <begin position="279"/>
        <end position="344"/>
    </location>
</feature>
<dbReference type="KEGG" id="smai:EXU30_15360"/>
<dbReference type="GO" id="GO:1990281">
    <property type="term" value="C:efflux pump complex"/>
    <property type="evidence" value="ECO:0007669"/>
    <property type="project" value="TreeGrafter"/>
</dbReference>
<dbReference type="EMBL" id="CP036200">
    <property type="protein sequence ID" value="QBF83903.1"/>
    <property type="molecule type" value="Genomic_DNA"/>
</dbReference>
<feature type="domain" description="Multidrug resistance protein MdtA-like barrel-sandwich hybrid" evidence="3">
    <location>
        <begin position="54"/>
        <end position="193"/>
    </location>
</feature>
<dbReference type="Proteomes" id="UP000291106">
    <property type="component" value="Chromosome"/>
</dbReference>
<comment type="similarity">
    <text evidence="1">Belongs to the membrane fusion protein (MFP) (TC 8.A.1) family.</text>
</comment>
<reference evidence="5 6" key="1">
    <citation type="submission" date="2019-02" db="EMBL/GenBank/DDBJ databases">
        <title>Shewanella sp. D4-2 isolated from Dokdo Island.</title>
        <authorList>
            <person name="Baek K."/>
        </authorList>
    </citation>
    <scope>NUCLEOTIDE SEQUENCE [LARGE SCALE GENOMIC DNA]</scope>
    <source>
        <strain evidence="5 6">D4-2</strain>
    </source>
</reference>
<dbReference type="Gene3D" id="2.40.420.20">
    <property type="match status" value="1"/>
</dbReference>
<sequence length="349" mass="38051">MKNSTLVMLAALSPTVLVAAHANEATQVSVQTAQFQPIYQTKTYSTGLIASERVQIIALTTGFLENKRVRNGQTVKEGDLLVELEDIDYAIEHKKAVANVSLAKATLKEKKAAYERAVKVRKGGDLSESTFDSMEAAYETAKAQYELAIATEQRAKVELERTKIRATTSGKITALYVDEGQVISRGDEVSYIVNDALIDAVVEIPSSDSFINSIDNLSADLVVNNQPYADNGKLFAVDGAIDPRKGTLRVRYRFENKGDLLDGQFAKVVLSNVSERGNIVVPQASVLTDRQGRFVYVVVDGKIEAKRVTTHGTHELNEIVEGLSVGDQVITSATMKLYPGLEVQIKGNP</sequence>
<dbReference type="OrthoDB" id="9806939at2"/>
<accession>A0A411PK36</accession>
<dbReference type="Gene3D" id="1.10.287.470">
    <property type="entry name" value="Helix hairpin bin"/>
    <property type="match status" value="1"/>
</dbReference>
<dbReference type="NCBIfam" id="TIGR01730">
    <property type="entry name" value="RND_mfp"/>
    <property type="match status" value="1"/>
</dbReference>
<dbReference type="Gene3D" id="2.40.50.100">
    <property type="match status" value="1"/>
</dbReference>
<evidence type="ECO:0000313" key="5">
    <source>
        <dbReference type="EMBL" id="QBF83903.1"/>
    </source>
</evidence>
<dbReference type="Gene3D" id="2.40.30.170">
    <property type="match status" value="1"/>
</dbReference>
<dbReference type="InterPro" id="IPR058637">
    <property type="entry name" value="YknX-like_C"/>
</dbReference>
<feature type="signal peptide" evidence="2">
    <location>
        <begin position="1"/>
        <end position="19"/>
    </location>
</feature>
<keyword evidence="6" id="KW-1185">Reference proteome</keyword>
<dbReference type="PANTHER" id="PTHR30469:SF36">
    <property type="entry name" value="BLL3903 PROTEIN"/>
    <property type="match status" value="1"/>
</dbReference>
<evidence type="ECO:0000256" key="2">
    <source>
        <dbReference type="SAM" id="SignalP"/>
    </source>
</evidence>
<dbReference type="GO" id="GO:0015562">
    <property type="term" value="F:efflux transmembrane transporter activity"/>
    <property type="evidence" value="ECO:0007669"/>
    <property type="project" value="TreeGrafter"/>
</dbReference>
<feature type="chain" id="PRO_5019318012" evidence="2">
    <location>
        <begin position="20"/>
        <end position="349"/>
    </location>
</feature>
<dbReference type="InterPro" id="IPR006143">
    <property type="entry name" value="RND_pump_MFP"/>
</dbReference>
<dbReference type="Pfam" id="PF25989">
    <property type="entry name" value="YknX_C"/>
    <property type="match status" value="1"/>
</dbReference>
<evidence type="ECO:0000259" key="3">
    <source>
        <dbReference type="Pfam" id="PF25917"/>
    </source>
</evidence>
<name>A0A411PK36_9GAMM</name>
<organism evidence="5 6">
    <name type="scientific">Shewanella maritima</name>
    <dbReference type="NCBI Taxonomy" id="2520507"/>
    <lineage>
        <taxon>Bacteria</taxon>
        <taxon>Pseudomonadati</taxon>
        <taxon>Pseudomonadota</taxon>
        <taxon>Gammaproteobacteria</taxon>
        <taxon>Alteromonadales</taxon>
        <taxon>Shewanellaceae</taxon>
        <taxon>Shewanella</taxon>
    </lineage>
</organism>
<protein>
    <submittedName>
        <fullName evidence="5">Efflux RND transporter periplasmic adaptor subunit</fullName>
    </submittedName>
</protein>
<dbReference type="InterPro" id="IPR058625">
    <property type="entry name" value="MdtA-like_BSH"/>
</dbReference>
<dbReference type="RefSeq" id="WP_130601479.1">
    <property type="nucleotide sequence ID" value="NZ_CP036200.1"/>
</dbReference>
<evidence type="ECO:0000313" key="6">
    <source>
        <dbReference type="Proteomes" id="UP000291106"/>
    </source>
</evidence>